<reference evidence="8" key="1">
    <citation type="journal article" date="2020" name="Fungal Divers.">
        <title>Resolving the Mortierellaceae phylogeny through synthesis of multi-gene phylogenetics and phylogenomics.</title>
        <authorList>
            <person name="Vandepol N."/>
            <person name="Liber J."/>
            <person name="Desiro A."/>
            <person name="Na H."/>
            <person name="Kennedy M."/>
            <person name="Barry K."/>
            <person name="Grigoriev I.V."/>
            <person name="Miller A.N."/>
            <person name="O'Donnell K."/>
            <person name="Stajich J.E."/>
            <person name="Bonito G."/>
        </authorList>
    </citation>
    <scope>NUCLEOTIDE SEQUENCE</scope>
    <source>
        <strain evidence="8">BC1065</strain>
    </source>
</reference>
<feature type="region of interest" description="Disordered" evidence="6">
    <location>
        <begin position="722"/>
        <end position="789"/>
    </location>
</feature>
<name>A0A9P6PVU2_9FUNG</name>
<dbReference type="InterPro" id="IPR036388">
    <property type="entry name" value="WH-like_DNA-bd_sf"/>
</dbReference>
<gene>
    <name evidence="8" type="primary">FOXJ2</name>
    <name evidence="8" type="ORF">DFQ27_007189</name>
</gene>
<feature type="compositionally biased region" description="Low complexity" evidence="6">
    <location>
        <begin position="130"/>
        <end position="149"/>
    </location>
</feature>
<feature type="compositionally biased region" description="Low complexity" evidence="6">
    <location>
        <begin position="162"/>
        <end position="179"/>
    </location>
</feature>
<dbReference type="InterPro" id="IPR018122">
    <property type="entry name" value="TF_fork_head_CS_1"/>
</dbReference>
<dbReference type="PANTHER" id="PTHR46078:SF2">
    <property type="entry name" value="FORK-HEAD DOMAIN-CONTAINING PROTEIN"/>
    <property type="match status" value="1"/>
</dbReference>
<feature type="compositionally biased region" description="Low complexity" evidence="6">
    <location>
        <begin position="306"/>
        <end position="326"/>
    </location>
</feature>
<feature type="compositionally biased region" description="Low complexity" evidence="6">
    <location>
        <begin position="473"/>
        <end position="485"/>
    </location>
</feature>
<dbReference type="PANTHER" id="PTHR46078">
    <property type="entry name" value="FORKHEAD BOX PROTEIN J2 FAMILY MEMBER"/>
    <property type="match status" value="1"/>
</dbReference>
<dbReference type="InterPro" id="IPR045912">
    <property type="entry name" value="FOXJ2/3-like"/>
</dbReference>
<feature type="domain" description="Fork-head" evidence="7">
    <location>
        <begin position="218"/>
        <end position="316"/>
    </location>
</feature>
<feature type="region of interest" description="Disordered" evidence="6">
    <location>
        <begin position="1"/>
        <end position="72"/>
    </location>
</feature>
<evidence type="ECO:0000256" key="3">
    <source>
        <dbReference type="ARBA" id="ARBA00023163"/>
    </source>
</evidence>
<feature type="compositionally biased region" description="Basic and acidic residues" evidence="6">
    <location>
        <begin position="1"/>
        <end position="10"/>
    </location>
</feature>
<evidence type="ECO:0000313" key="9">
    <source>
        <dbReference type="Proteomes" id="UP000807716"/>
    </source>
</evidence>
<evidence type="ECO:0000256" key="5">
    <source>
        <dbReference type="PROSITE-ProRule" id="PRU00089"/>
    </source>
</evidence>
<organism evidence="8 9">
    <name type="scientific">Actinomortierella ambigua</name>
    <dbReference type="NCBI Taxonomy" id="1343610"/>
    <lineage>
        <taxon>Eukaryota</taxon>
        <taxon>Fungi</taxon>
        <taxon>Fungi incertae sedis</taxon>
        <taxon>Mucoromycota</taxon>
        <taxon>Mortierellomycotina</taxon>
        <taxon>Mortierellomycetes</taxon>
        <taxon>Mortierellales</taxon>
        <taxon>Mortierellaceae</taxon>
        <taxon>Actinomortierella</taxon>
    </lineage>
</organism>
<feature type="compositionally biased region" description="Low complexity" evidence="6">
    <location>
        <begin position="405"/>
        <end position="419"/>
    </location>
</feature>
<feature type="compositionally biased region" description="Gly residues" evidence="6">
    <location>
        <begin position="736"/>
        <end position="752"/>
    </location>
</feature>
<dbReference type="OrthoDB" id="5954824at2759"/>
<keyword evidence="3" id="KW-0804">Transcription</keyword>
<evidence type="ECO:0000256" key="1">
    <source>
        <dbReference type="ARBA" id="ARBA00023015"/>
    </source>
</evidence>
<dbReference type="GO" id="GO:0000981">
    <property type="term" value="F:DNA-binding transcription factor activity, RNA polymerase II-specific"/>
    <property type="evidence" value="ECO:0007669"/>
    <property type="project" value="TreeGrafter"/>
</dbReference>
<feature type="compositionally biased region" description="Low complexity" evidence="6">
    <location>
        <begin position="21"/>
        <end position="41"/>
    </location>
</feature>
<dbReference type="SUPFAM" id="SSF46785">
    <property type="entry name" value="Winged helix' DNA-binding domain"/>
    <property type="match status" value="1"/>
</dbReference>
<dbReference type="PROSITE" id="PS00658">
    <property type="entry name" value="FORK_HEAD_2"/>
    <property type="match status" value="1"/>
</dbReference>
<keyword evidence="1" id="KW-0805">Transcription regulation</keyword>
<dbReference type="GO" id="GO:0000978">
    <property type="term" value="F:RNA polymerase II cis-regulatory region sequence-specific DNA binding"/>
    <property type="evidence" value="ECO:0007669"/>
    <property type="project" value="TreeGrafter"/>
</dbReference>
<feature type="compositionally biased region" description="Low complexity" evidence="6">
    <location>
        <begin position="48"/>
        <end position="68"/>
    </location>
</feature>
<feature type="region of interest" description="Disordered" evidence="6">
    <location>
        <begin position="446"/>
        <end position="528"/>
    </location>
</feature>
<dbReference type="Gene3D" id="1.10.10.10">
    <property type="entry name" value="Winged helix-like DNA-binding domain superfamily/Winged helix DNA-binding domain"/>
    <property type="match status" value="1"/>
</dbReference>
<dbReference type="FunFam" id="1.10.10.10:FF:000135">
    <property type="entry name" value="forkhead box protein G1"/>
    <property type="match status" value="1"/>
</dbReference>
<comment type="subcellular location">
    <subcellularLocation>
        <location evidence="5">Nucleus</location>
    </subcellularLocation>
</comment>
<feature type="compositionally biased region" description="Polar residues" evidence="6">
    <location>
        <begin position="374"/>
        <end position="390"/>
    </location>
</feature>
<dbReference type="GO" id="GO:0005634">
    <property type="term" value="C:nucleus"/>
    <property type="evidence" value="ECO:0007669"/>
    <property type="project" value="UniProtKB-SubCell"/>
</dbReference>
<dbReference type="AlphaFoldDB" id="A0A9P6PVU2"/>
<dbReference type="Pfam" id="PF00250">
    <property type="entry name" value="Forkhead"/>
    <property type="match status" value="1"/>
</dbReference>
<keyword evidence="4 5" id="KW-0539">Nucleus</keyword>
<feature type="compositionally biased region" description="Gly residues" evidence="6">
    <location>
        <begin position="500"/>
        <end position="511"/>
    </location>
</feature>
<evidence type="ECO:0000256" key="2">
    <source>
        <dbReference type="ARBA" id="ARBA00023125"/>
    </source>
</evidence>
<feature type="region of interest" description="Disordered" evidence="6">
    <location>
        <begin position="278"/>
        <end position="419"/>
    </location>
</feature>
<dbReference type="InterPro" id="IPR030456">
    <property type="entry name" value="TF_fork_head_CS_2"/>
</dbReference>
<protein>
    <submittedName>
        <fullName evidence="8">Forkhead box protein J2</fullName>
    </submittedName>
</protein>
<feature type="region of interest" description="Disordered" evidence="6">
    <location>
        <begin position="84"/>
        <end position="217"/>
    </location>
</feature>
<keyword evidence="2 5" id="KW-0238">DNA-binding</keyword>
<feature type="compositionally biased region" description="Low complexity" evidence="6">
    <location>
        <begin position="96"/>
        <end position="108"/>
    </location>
</feature>
<evidence type="ECO:0000259" key="7">
    <source>
        <dbReference type="PROSITE" id="PS50039"/>
    </source>
</evidence>
<evidence type="ECO:0000256" key="4">
    <source>
        <dbReference type="ARBA" id="ARBA00023242"/>
    </source>
</evidence>
<dbReference type="PRINTS" id="PR00053">
    <property type="entry name" value="FORKHEAD"/>
</dbReference>
<evidence type="ECO:0000256" key="6">
    <source>
        <dbReference type="SAM" id="MobiDB-lite"/>
    </source>
</evidence>
<comment type="caution">
    <text evidence="8">The sequence shown here is derived from an EMBL/GenBank/DDBJ whole genome shotgun (WGS) entry which is preliminary data.</text>
</comment>
<accession>A0A9P6PVU2</accession>
<dbReference type="InterPro" id="IPR001766">
    <property type="entry name" value="Fork_head_dom"/>
</dbReference>
<dbReference type="CDD" id="cd00059">
    <property type="entry name" value="FH_FOX"/>
    <property type="match status" value="1"/>
</dbReference>
<dbReference type="EMBL" id="JAAAJB010000555">
    <property type="protein sequence ID" value="KAG0253821.1"/>
    <property type="molecule type" value="Genomic_DNA"/>
</dbReference>
<feature type="compositionally biased region" description="Polar residues" evidence="6">
    <location>
        <begin position="458"/>
        <end position="472"/>
    </location>
</feature>
<evidence type="ECO:0000313" key="8">
    <source>
        <dbReference type="EMBL" id="KAG0253821.1"/>
    </source>
</evidence>
<dbReference type="PROSITE" id="PS50039">
    <property type="entry name" value="FORK_HEAD_3"/>
    <property type="match status" value="1"/>
</dbReference>
<keyword evidence="9" id="KW-1185">Reference proteome</keyword>
<dbReference type="PROSITE" id="PS00657">
    <property type="entry name" value="FORK_HEAD_1"/>
    <property type="match status" value="1"/>
</dbReference>
<dbReference type="InterPro" id="IPR036390">
    <property type="entry name" value="WH_DNA-bd_sf"/>
</dbReference>
<dbReference type="SMART" id="SM00339">
    <property type="entry name" value="FH"/>
    <property type="match status" value="1"/>
</dbReference>
<feature type="compositionally biased region" description="Polar residues" evidence="6">
    <location>
        <begin position="109"/>
        <end position="129"/>
    </location>
</feature>
<feature type="compositionally biased region" description="Polar residues" evidence="6">
    <location>
        <begin position="779"/>
        <end position="789"/>
    </location>
</feature>
<proteinExistence type="predicted"/>
<dbReference type="Proteomes" id="UP000807716">
    <property type="component" value="Unassembled WGS sequence"/>
</dbReference>
<feature type="compositionally biased region" description="Polar residues" evidence="6">
    <location>
        <begin position="760"/>
        <end position="770"/>
    </location>
</feature>
<feature type="compositionally biased region" description="Low complexity" evidence="6">
    <location>
        <begin position="658"/>
        <end position="703"/>
    </location>
</feature>
<feature type="region of interest" description="Disordered" evidence="6">
    <location>
        <begin position="649"/>
        <end position="703"/>
    </location>
</feature>
<feature type="compositionally biased region" description="Low complexity" evidence="6">
    <location>
        <begin position="579"/>
        <end position="608"/>
    </location>
</feature>
<feature type="compositionally biased region" description="Low complexity" evidence="6">
    <location>
        <begin position="722"/>
        <end position="735"/>
    </location>
</feature>
<sequence length="789" mass="80401">MQYAQHHDHSLATNSAPTPHYLQPQPSAQPYYYTPAQQQQQPIPPPLSIMTPPASSSASSSASSPSASGHSLASIGAVLSPKNEYHSYHPYAPPQSSHYPTSPKSSSSANRMTKSPPNSLIGQTNTNLMSPPLSTSPTSVGSPPSVSSPAMRLPVVGSSTVPSTTNPGNNSGTAGSNSSSKKKTGGTGGPGATKGNNAPTSTAKTEGEVDNLSTKYPKPTHSYSHLITTAIQQNPNQQMTLNEIYEWAMANYPWYRTAINGWKNSIRHNLSLNKAFMRVPRPPSEPGKGSYWRLDPNYVPSADNPATTRSSRSNRRSSGTSRGTSRSSRRASSDPTPHVPEGATSPTDIQLTPVPELQKRPGQENEPYLIKIGPNSSTAATPISSLQTNNPRRHSHLLSHDHDYTNTQTPQTSSLQQSPLSLQTNPYGSTMAPPFGLTGFSQSTQHLSRPGSFGLPGTGSSDLSLQSPTGLFSPTGSTTSDMSTSGFYPNSGPGPSAMGGNPGSNGTGLGATAGHLGDSSMMDPNSDGFNRFSNPGLYFAQGAGNASAGGAHGYSTATSSSLLSRPMSMGSHLPTNFVSPYGASPAGPHGHAGSPTTPTHHGPGSSHPYGGGGMAAAANGASSAGPFYSTTAGGYNSFSMARNAPPGAHYGGPTPYKGSGDMSSSASSPSPYGPTGSPLTPSRQNSSSSMMSGLSSPVGSSMMSPGGAGSFGLTSSAFVPSAGSLSMPTSSSSSSGPGGISNGGGGGGGGGMMRPPSGSITIPQDGSMKSGSMAGQGPTGQDRSGYQPW</sequence>
<feature type="DNA-binding region" description="Fork-head" evidence="5">
    <location>
        <begin position="218"/>
        <end position="316"/>
    </location>
</feature>
<feature type="region of interest" description="Disordered" evidence="6">
    <location>
        <begin position="579"/>
        <end position="611"/>
    </location>
</feature>